<sequence length="67" mass="6954">MTHPPVSDSTSTRSGTPIAHPNGEAIGNLGPAQLVETLTRVRKASVRDQPPTAAPSLHPPFTAATED</sequence>
<name>A0A5B0NIH9_PUCGR</name>
<evidence type="ECO:0000313" key="3">
    <source>
        <dbReference type="Proteomes" id="UP000324748"/>
    </source>
</evidence>
<gene>
    <name evidence="2" type="ORF">PGT21_008065</name>
</gene>
<dbReference type="Proteomes" id="UP000324748">
    <property type="component" value="Unassembled WGS sequence"/>
</dbReference>
<protein>
    <submittedName>
        <fullName evidence="2">Uncharacterized protein</fullName>
    </submittedName>
</protein>
<accession>A0A5B0NIH9</accession>
<feature type="region of interest" description="Disordered" evidence="1">
    <location>
        <begin position="43"/>
        <end position="67"/>
    </location>
</feature>
<feature type="region of interest" description="Disordered" evidence="1">
    <location>
        <begin position="1"/>
        <end position="30"/>
    </location>
</feature>
<organism evidence="2 3">
    <name type="scientific">Puccinia graminis f. sp. tritici</name>
    <dbReference type="NCBI Taxonomy" id="56615"/>
    <lineage>
        <taxon>Eukaryota</taxon>
        <taxon>Fungi</taxon>
        <taxon>Dikarya</taxon>
        <taxon>Basidiomycota</taxon>
        <taxon>Pucciniomycotina</taxon>
        <taxon>Pucciniomycetes</taxon>
        <taxon>Pucciniales</taxon>
        <taxon>Pucciniaceae</taxon>
        <taxon>Puccinia</taxon>
    </lineage>
</organism>
<dbReference type="EMBL" id="VSWC01000093">
    <property type="protein sequence ID" value="KAA1089135.1"/>
    <property type="molecule type" value="Genomic_DNA"/>
</dbReference>
<comment type="caution">
    <text evidence="2">The sequence shown here is derived from an EMBL/GenBank/DDBJ whole genome shotgun (WGS) entry which is preliminary data.</text>
</comment>
<evidence type="ECO:0000313" key="2">
    <source>
        <dbReference type="EMBL" id="KAA1089135.1"/>
    </source>
</evidence>
<evidence type="ECO:0000256" key="1">
    <source>
        <dbReference type="SAM" id="MobiDB-lite"/>
    </source>
</evidence>
<proteinExistence type="predicted"/>
<reference evidence="2 3" key="1">
    <citation type="submission" date="2019-05" db="EMBL/GenBank/DDBJ databases">
        <title>Emergence of the Ug99 lineage of the wheat stem rust pathogen through somatic hybridization.</title>
        <authorList>
            <person name="Li F."/>
            <person name="Upadhyaya N.M."/>
            <person name="Sperschneider J."/>
            <person name="Matny O."/>
            <person name="Nguyen-Phuc H."/>
            <person name="Mago R."/>
            <person name="Raley C."/>
            <person name="Miller M.E."/>
            <person name="Silverstein K.A.T."/>
            <person name="Henningsen E."/>
            <person name="Hirsch C.D."/>
            <person name="Visser B."/>
            <person name="Pretorius Z.A."/>
            <person name="Steffenson B.J."/>
            <person name="Schwessinger B."/>
            <person name="Dodds P.N."/>
            <person name="Figueroa M."/>
        </authorList>
    </citation>
    <scope>NUCLEOTIDE SEQUENCE [LARGE SCALE GENOMIC DNA]</scope>
    <source>
        <strain evidence="2">21-0</strain>
    </source>
</reference>
<dbReference type="AlphaFoldDB" id="A0A5B0NIH9"/>
<keyword evidence="3" id="KW-1185">Reference proteome</keyword>